<dbReference type="EMBL" id="JAENGZ010003561">
    <property type="protein sequence ID" value="KAG6941427.1"/>
    <property type="molecule type" value="Genomic_DNA"/>
</dbReference>
<proteinExistence type="predicted"/>
<dbReference type="AlphaFoldDB" id="A0A8T1TK94"/>
<accession>A0A8T1TK94</accession>
<evidence type="ECO:0000313" key="1">
    <source>
        <dbReference type="EMBL" id="KAG6941427.1"/>
    </source>
</evidence>
<evidence type="ECO:0000313" key="2">
    <source>
        <dbReference type="Proteomes" id="UP000688947"/>
    </source>
</evidence>
<dbReference type="OrthoDB" id="127734at2759"/>
<gene>
    <name evidence="1" type="ORF">JG687_00019657</name>
</gene>
<comment type="caution">
    <text evidence="1">The sequence shown here is derived from an EMBL/GenBank/DDBJ whole genome shotgun (WGS) entry which is preliminary data.</text>
</comment>
<name>A0A8T1TK94_9STRA</name>
<sequence>MEDTEYAIVAECAAVCVAVGQSVALDAEADKPNNSSKQFRSVTALNFEPMLESASYASWFEDNLRCTRATFLKITEFMKKHGNRFPVAKIKQHSYEK</sequence>
<dbReference type="Proteomes" id="UP000688947">
    <property type="component" value="Unassembled WGS sequence"/>
</dbReference>
<protein>
    <submittedName>
        <fullName evidence="1">Uncharacterized protein</fullName>
    </submittedName>
</protein>
<reference evidence="1" key="1">
    <citation type="submission" date="2021-01" db="EMBL/GenBank/DDBJ databases">
        <title>Phytophthora aleatoria, a newly-described species from Pinus radiata is distinct from Phytophthora cactorum isolates based on comparative genomics.</title>
        <authorList>
            <person name="Mcdougal R."/>
            <person name="Panda P."/>
            <person name="Williams N."/>
            <person name="Studholme D.J."/>
        </authorList>
    </citation>
    <scope>NUCLEOTIDE SEQUENCE</scope>
    <source>
        <strain evidence="1">NZFS 3830</strain>
    </source>
</reference>
<organism evidence="1 2">
    <name type="scientific">Phytophthora cactorum</name>
    <dbReference type="NCBI Taxonomy" id="29920"/>
    <lineage>
        <taxon>Eukaryota</taxon>
        <taxon>Sar</taxon>
        <taxon>Stramenopiles</taxon>
        <taxon>Oomycota</taxon>
        <taxon>Peronosporomycetes</taxon>
        <taxon>Peronosporales</taxon>
        <taxon>Peronosporaceae</taxon>
        <taxon>Phytophthora</taxon>
    </lineage>
</organism>